<dbReference type="EMBL" id="WIXP02000012">
    <property type="protein sequence ID" value="KAF6201729.1"/>
    <property type="molecule type" value="Genomic_DNA"/>
</dbReference>
<feature type="compositionally biased region" description="Basic and acidic residues" evidence="1">
    <location>
        <begin position="277"/>
        <end position="292"/>
    </location>
</feature>
<feature type="compositionally biased region" description="Low complexity" evidence="1">
    <location>
        <begin position="208"/>
        <end position="217"/>
    </location>
</feature>
<feature type="region of interest" description="Disordered" evidence="1">
    <location>
        <begin position="198"/>
        <end position="218"/>
    </location>
</feature>
<feature type="compositionally biased region" description="Basic and acidic residues" evidence="1">
    <location>
        <begin position="373"/>
        <end position="387"/>
    </location>
</feature>
<feature type="compositionally biased region" description="Basic and acidic residues" evidence="1">
    <location>
        <begin position="310"/>
        <end position="364"/>
    </location>
</feature>
<evidence type="ECO:0000313" key="2">
    <source>
        <dbReference type="EMBL" id="KAF6201729.1"/>
    </source>
</evidence>
<organism evidence="2 3">
    <name type="scientific">Apolygus lucorum</name>
    <name type="common">Small green plant bug</name>
    <name type="synonym">Lygocoris lucorum</name>
    <dbReference type="NCBI Taxonomy" id="248454"/>
    <lineage>
        <taxon>Eukaryota</taxon>
        <taxon>Metazoa</taxon>
        <taxon>Ecdysozoa</taxon>
        <taxon>Arthropoda</taxon>
        <taxon>Hexapoda</taxon>
        <taxon>Insecta</taxon>
        <taxon>Pterygota</taxon>
        <taxon>Neoptera</taxon>
        <taxon>Paraneoptera</taxon>
        <taxon>Hemiptera</taxon>
        <taxon>Heteroptera</taxon>
        <taxon>Panheteroptera</taxon>
        <taxon>Cimicomorpha</taxon>
        <taxon>Miridae</taxon>
        <taxon>Mirini</taxon>
        <taxon>Apolygus</taxon>
    </lineage>
</organism>
<comment type="caution">
    <text evidence="2">The sequence shown here is derived from an EMBL/GenBank/DDBJ whole genome shotgun (WGS) entry which is preliminary data.</text>
</comment>
<dbReference type="AlphaFoldDB" id="A0A8S9WZT2"/>
<evidence type="ECO:0000256" key="1">
    <source>
        <dbReference type="SAM" id="MobiDB-lite"/>
    </source>
</evidence>
<feature type="compositionally biased region" description="Polar residues" evidence="1">
    <location>
        <begin position="266"/>
        <end position="276"/>
    </location>
</feature>
<dbReference type="OrthoDB" id="7491799at2759"/>
<dbReference type="Proteomes" id="UP000466442">
    <property type="component" value="Linkage Group LG12"/>
</dbReference>
<dbReference type="SUPFAM" id="SSF57997">
    <property type="entry name" value="Tropomyosin"/>
    <property type="match status" value="1"/>
</dbReference>
<reference evidence="2" key="1">
    <citation type="journal article" date="2021" name="Mol. Ecol. Resour.">
        <title>Apolygus lucorum genome provides insights into omnivorousness and mesophyll feeding.</title>
        <authorList>
            <person name="Liu Y."/>
            <person name="Liu H."/>
            <person name="Wang H."/>
            <person name="Huang T."/>
            <person name="Liu B."/>
            <person name="Yang B."/>
            <person name="Yin L."/>
            <person name="Li B."/>
            <person name="Zhang Y."/>
            <person name="Zhang S."/>
            <person name="Jiang F."/>
            <person name="Zhang X."/>
            <person name="Ren Y."/>
            <person name="Wang B."/>
            <person name="Wang S."/>
            <person name="Lu Y."/>
            <person name="Wu K."/>
            <person name="Fan W."/>
            <person name="Wang G."/>
        </authorList>
    </citation>
    <scope>NUCLEOTIDE SEQUENCE</scope>
    <source>
        <strain evidence="2">12Hb</strain>
    </source>
</reference>
<proteinExistence type="predicted"/>
<sequence length="439" mass="49444">MNLLYKIYTFWTRHFGGTTTPIDTPVDIPDITSSHGIDISVVTSSHGIDTPVVTSSHGIDTPVDTSSHGIDTPVVTSSYGIDTPVDMTSHGIDTPVDMTSHGIDTPIDTSSHGIDTPVDMTSHDIDTPIDMTSHDIDTPIDTSSHDVDTPIDTSICRTTTPLELLRKTLQTPTMELMSETLQIGQNYENRGVPDETFIDPVDIKPTPHETTTPAPVEEVPETERKDILEEYEWETRVKVEMPTSPSTSAHVGTPPDEAHALEGTSRRTSTRLNDSVGTDHLRDADHHFDRSSETQMTCAHDRQKDLCAREAQDRHDNARDRNDNARDRHDNAHDRHDNAHDRHDITRNRHDQPEHRYDTSHHETDSEEEEFKDAENDPPRKRPKGDEPETPARYTLRKRESNPTKLVTVGVPKINIQHPNAQSFLFLKLQTNYKKKQQS</sequence>
<keyword evidence="3" id="KW-1185">Reference proteome</keyword>
<feature type="region of interest" description="Disordered" evidence="1">
    <location>
        <begin position="310"/>
        <end position="404"/>
    </location>
</feature>
<name>A0A8S9WZT2_APOLU</name>
<feature type="region of interest" description="Disordered" evidence="1">
    <location>
        <begin position="236"/>
        <end position="298"/>
    </location>
</feature>
<protein>
    <submittedName>
        <fullName evidence="2">Uncharacterized protein</fullName>
    </submittedName>
</protein>
<accession>A0A8S9WZT2</accession>
<gene>
    <name evidence="2" type="ORF">GE061_004124</name>
</gene>
<evidence type="ECO:0000313" key="3">
    <source>
        <dbReference type="Proteomes" id="UP000466442"/>
    </source>
</evidence>